<evidence type="ECO:0000313" key="1">
    <source>
        <dbReference type="EMBL" id="KAG2210945.1"/>
    </source>
</evidence>
<evidence type="ECO:0000313" key="2">
    <source>
        <dbReference type="Proteomes" id="UP000603453"/>
    </source>
</evidence>
<gene>
    <name evidence="1" type="ORF">INT47_000102</name>
</gene>
<comment type="caution">
    <text evidence="1">The sequence shown here is derived from an EMBL/GenBank/DDBJ whole genome shotgun (WGS) entry which is preliminary data.</text>
</comment>
<organism evidence="1 2">
    <name type="scientific">Mucor saturninus</name>
    <dbReference type="NCBI Taxonomy" id="64648"/>
    <lineage>
        <taxon>Eukaryota</taxon>
        <taxon>Fungi</taxon>
        <taxon>Fungi incertae sedis</taxon>
        <taxon>Mucoromycota</taxon>
        <taxon>Mucoromycotina</taxon>
        <taxon>Mucoromycetes</taxon>
        <taxon>Mucorales</taxon>
        <taxon>Mucorineae</taxon>
        <taxon>Mucoraceae</taxon>
        <taxon>Mucor</taxon>
    </lineage>
</organism>
<keyword evidence="2" id="KW-1185">Reference proteome</keyword>
<accession>A0A8H7RIC1</accession>
<sequence>MPLASFFSQYTSGYWRPTLYIDKRIETLMDELFRTAEKDKLSKEGLSIKILGLFRHSEGVPTDKRYQNLFDTQQVFKLFLNKDQEFCDIGYKTYLHQEDYKNLFLAIYMGVLETLVMDQLNEEFGIDSKVEKVNYIINVERILCDSIIGSKDKLKNLLVKGNFGDASKNGGIMRISAQEGILPAITQKLKLNIDPGGLFVVAKLRESYIQLTLHQVVEDSFVIKDEIIMIDNVFDALCKKLWFFVANDYGLKYCSTHMYQYPEANFSLEKCRILMAHLKETFKKGNSYLDLNKDVSLKISKHCECSIELNFRDIMDIGIKPILQNIAHIITGAVRNVQIFGHYEAGFILLTGDIFTLSSHTLMHEVYLNLLHSEFESSIKEKKINIRFHVLRESLTQFLQPYEHSKFYEYDCLINGDLQLVSSETYAIYIGGFHNRDSNKEISKPFLSFNNGAKFGGDANTAMLILKTGQPISDKRNVTQLQVKLQNEIEIDLDSHYVLTLVLARLKHTENTVEGEIISSDSISYDDIYEFPVVYDYRNRNFEAPIRFETRYFSHNSTLQFTLGVTEDQRISIPQRPSVAYV</sequence>
<name>A0A8H7RIC1_9FUNG</name>
<dbReference type="OrthoDB" id="2302855at2759"/>
<proteinExistence type="predicted"/>
<protein>
    <submittedName>
        <fullName evidence="1">Uncharacterized protein</fullName>
    </submittedName>
</protein>
<dbReference type="EMBL" id="JAEPRD010000010">
    <property type="protein sequence ID" value="KAG2210945.1"/>
    <property type="molecule type" value="Genomic_DNA"/>
</dbReference>
<dbReference type="AlphaFoldDB" id="A0A8H7RIC1"/>
<dbReference type="Proteomes" id="UP000603453">
    <property type="component" value="Unassembled WGS sequence"/>
</dbReference>
<reference evidence="1" key="1">
    <citation type="submission" date="2020-12" db="EMBL/GenBank/DDBJ databases">
        <title>Metabolic potential, ecology and presence of endohyphal bacteria is reflected in genomic diversity of Mucoromycotina.</title>
        <authorList>
            <person name="Muszewska A."/>
            <person name="Okrasinska A."/>
            <person name="Steczkiewicz K."/>
            <person name="Drgas O."/>
            <person name="Orlowska M."/>
            <person name="Perlinska-Lenart U."/>
            <person name="Aleksandrzak-Piekarczyk T."/>
            <person name="Szatraj K."/>
            <person name="Zielenkiewicz U."/>
            <person name="Pilsyk S."/>
            <person name="Malc E."/>
            <person name="Mieczkowski P."/>
            <person name="Kruszewska J.S."/>
            <person name="Biernat P."/>
            <person name="Pawlowska J."/>
        </authorList>
    </citation>
    <scope>NUCLEOTIDE SEQUENCE</scope>
    <source>
        <strain evidence="1">WA0000017839</strain>
    </source>
</reference>